<evidence type="ECO:0008006" key="3">
    <source>
        <dbReference type="Google" id="ProtNLM"/>
    </source>
</evidence>
<dbReference type="STRING" id="454171.CP488_02038"/>
<dbReference type="EMBL" id="HF951689">
    <property type="protein sequence ID" value="CCW35858.1"/>
    <property type="molecule type" value="Genomic_DNA"/>
</dbReference>
<sequence length="95" mass="9885">MSENQPEQQQSAFVAVYEASNVEEALALRATLAAEGFAVLLPSDGVNPVLGALHASVADLAPLTLYVPAEQAAEARVRIASLTSGEDSATEEEES</sequence>
<dbReference type="AlphaFoldDB" id="S0EZJ6"/>
<dbReference type="RefSeq" id="WP_016483382.1">
    <property type="nucleotide sequence ID" value="NC_021487.1"/>
</dbReference>
<organism evidence="1 2">
    <name type="scientific">Chthonomonas calidirosea (strain DSM 23976 / ICMP 18418 / T49)</name>
    <dbReference type="NCBI Taxonomy" id="1303518"/>
    <lineage>
        <taxon>Bacteria</taxon>
        <taxon>Bacillati</taxon>
        <taxon>Armatimonadota</taxon>
        <taxon>Chthonomonadia</taxon>
        <taxon>Chthonomonadales</taxon>
        <taxon>Chthonomonadaceae</taxon>
        <taxon>Chthonomonas</taxon>
    </lineage>
</organism>
<protein>
    <recommendedName>
        <fullName evidence="3">DUF2007 domain-containing protein</fullName>
    </recommendedName>
</protein>
<name>S0EZJ6_CHTCT</name>
<dbReference type="Proteomes" id="UP000014227">
    <property type="component" value="Chromosome I"/>
</dbReference>
<dbReference type="PATRIC" id="fig|1303518.3.peg.2116"/>
<keyword evidence="2" id="KW-1185">Reference proteome</keyword>
<proteinExistence type="predicted"/>
<gene>
    <name evidence="1" type="ORF">CCALI_02051</name>
</gene>
<dbReference type="KEGG" id="ccz:CCALI_02051"/>
<accession>S0EZJ6</accession>
<reference evidence="2" key="1">
    <citation type="submission" date="2013-03" db="EMBL/GenBank/DDBJ databases">
        <title>Genome sequence of Chthonomonas calidirosea, the first sequenced genome from the Armatimonadetes phylum (formally candidate division OP10).</title>
        <authorList>
            <person name="Lee K.C.Y."/>
            <person name="Morgan X.C."/>
            <person name="Dunfield P.F."/>
            <person name="Tamas I."/>
            <person name="Houghton K.M."/>
            <person name="Vyssotski M."/>
            <person name="Ryan J.L.J."/>
            <person name="Lagutin K."/>
            <person name="McDonald I.R."/>
            <person name="Stott M.B."/>
        </authorList>
    </citation>
    <scope>NUCLEOTIDE SEQUENCE [LARGE SCALE GENOMIC DNA]</scope>
    <source>
        <strain evidence="2">DSM 23976 / ICMP 18418 / T49</strain>
    </source>
</reference>
<dbReference type="InParanoid" id="S0EZJ6"/>
<dbReference type="HOGENOM" id="CLU_2367795_0_0_0"/>
<evidence type="ECO:0000313" key="1">
    <source>
        <dbReference type="EMBL" id="CCW35858.1"/>
    </source>
</evidence>
<evidence type="ECO:0000313" key="2">
    <source>
        <dbReference type="Proteomes" id="UP000014227"/>
    </source>
</evidence>